<dbReference type="Proteomes" id="UP000178240">
    <property type="component" value="Unassembled WGS sequence"/>
</dbReference>
<evidence type="ECO:0000256" key="6">
    <source>
        <dbReference type="SAM" id="Phobius"/>
    </source>
</evidence>
<dbReference type="EMBL" id="MHIE01000024">
    <property type="protein sequence ID" value="OGY45207.1"/>
    <property type="molecule type" value="Genomic_DNA"/>
</dbReference>
<evidence type="ECO:0000256" key="3">
    <source>
        <dbReference type="ARBA" id="ARBA00022692"/>
    </source>
</evidence>
<sequence>MIIAKLIRRLADKNLMFLFFLNAVFFWLSFTALRIFLIFANGFNHSLGLAGGLAVLFYGLIEDLIFVLPFFFALVLVSLAIGPRGLNLVGFKFWYVFICAFELLFLFAYFVDILFFSLAGSHAHLWTFNYLFQLKYFFSSIGGFLSFYSLLVFGLLFLLFIVVNYCLVVSLKNAGRFKPKLLGLFFSFILFFILNQTNQALVINDVLAEDLSNNLFVYIASTKDYYHCVAEAVTGNASGLQSAVFNNPLLRPESLPGGEVYLDDQYPLVKASPHVFCALNKEQAECRLDNDQDGYLLVQDCDDTNPQIHPGAFDQLNNGVDENCNGLDDAKPNVILIVLESFGAEYTQLNESADPEITPNFNSLLGQSLNFKNFYSNGVDTISSIASSLCSVYPYPDPASNEIYESGLDLLCLPNILQQFGYQTLEMQAGDLDFLNKPALFKKLGFQQFSGKKQFGNQDENKWGITDRQLFSEITKKLDQPADQPFFLTVYSLAVHHPFDLPEDDIVQQYVQDDFGNKILNLLHYTDQALGEFFEQNKNKDWFKNSIVLITADNGQPLGQRRIFNKGNFNHVFEENVWVPLVILGRPDLNGQRDTISSHIDITPTILDLLGIDVLNHFIGQSLIKPNLAYADSFVYSMSKFGKCMMALRQGDYKFISDLRQTYQFFYNLNSDRDEKHDLSGSMTDQLAGFKDKVFQTYLGTMHLFLQNRFWSSHYQQLMEQAIKN</sequence>
<dbReference type="InterPro" id="IPR021655">
    <property type="entry name" value="Put_metal-bd"/>
</dbReference>
<dbReference type="PANTHER" id="PTHR47371">
    <property type="entry name" value="LIPOTEICHOIC ACID SYNTHASE"/>
    <property type="match status" value="1"/>
</dbReference>
<feature type="domain" description="Sulfatase N-terminal" evidence="7">
    <location>
        <begin position="332"/>
        <end position="612"/>
    </location>
</feature>
<name>A0A1G1Y0X5_9BACT</name>
<evidence type="ECO:0000313" key="9">
    <source>
        <dbReference type="Proteomes" id="UP000178240"/>
    </source>
</evidence>
<dbReference type="STRING" id="1797535.A2744_00620"/>
<evidence type="ECO:0000256" key="2">
    <source>
        <dbReference type="ARBA" id="ARBA00022475"/>
    </source>
</evidence>
<comment type="subcellular location">
    <subcellularLocation>
        <location evidence="1">Cell membrane</location>
        <topology evidence="1">Multi-pass membrane protein</topology>
    </subcellularLocation>
</comment>
<dbReference type="SUPFAM" id="SSF53649">
    <property type="entry name" value="Alkaline phosphatase-like"/>
    <property type="match status" value="1"/>
</dbReference>
<evidence type="ECO:0000313" key="8">
    <source>
        <dbReference type="EMBL" id="OGY45207.1"/>
    </source>
</evidence>
<evidence type="ECO:0000256" key="1">
    <source>
        <dbReference type="ARBA" id="ARBA00004651"/>
    </source>
</evidence>
<feature type="transmembrane region" description="Helical" evidence="6">
    <location>
        <begin position="93"/>
        <end position="116"/>
    </location>
</feature>
<reference evidence="8 9" key="1">
    <citation type="journal article" date="2016" name="Nat. Commun.">
        <title>Thousands of microbial genomes shed light on interconnected biogeochemical processes in an aquifer system.</title>
        <authorList>
            <person name="Anantharaman K."/>
            <person name="Brown C.T."/>
            <person name="Hug L.A."/>
            <person name="Sharon I."/>
            <person name="Castelle C.J."/>
            <person name="Probst A.J."/>
            <person name="Thomas B.C."/>
            <person name="Singh A."/>
            <person name="Wilkins M.J."/>
            <person name="Karaoz U."/>
            <person name="Brodie E.L."/>
            <person name="Williams K.H."/>
            <person name="Hubbard S.S."/>
            <person name="Banfield J.F."/>
        </authorList>
    </citation>
    <scope>NUCLEOTIDE SEQUENCE [LARGE SCALE GENOMIC DNA]</scope>
</reference>
<keyword evidence="5 6" id="KW-0472">Membrane</keyword>
<dbReference type="InterPro" id="IPR000917">
    <property type="entry name" value="Sulfatase_N"/>
</dbReference>
<dbReference type="Pfam" id="PF00884">
    <property type="entry name" value="Sulfatase"/>
    <property type="match status" value="1"/>
</dbReference>
<evidence type="ECO:0000256" key="4">
    <source>
        <dbReference type="ARBA" id="ARBA00022989"/>
    </source>
</evidence>
<feature type="transmembrane region" description="Helical" evidence="6">
    <location>
        <begin position="181"/>
        <end position="197"/>
    </location>
</feature>
<proteinExistence type="predicted"/>
<comment type="caution">
    <text evidence="8">The sequence shown here is derived from an EMBL/GenBank/DDBJ whole genome shotgun (WGS) entry which is preliminary data.</text>
</comment>
<keyword evidence="2" id="KW-1003">Cell membrane</keyword>
<dbReference type="PANTHER" id="PTHR47371:SF3">
    <property type="entry name" value="PHOSPHOGLYCEROL TRANSFERASE I"/>
    <property type="match status" value="1"/>
</dbReference>
<evidence type="ECO:0000256" key="5">
    <source>
        <dbReference type="ARBA" id="ARBA00023136"/>
    </source>
</evidence>
<gene>
    <name evidence="8" type="ORF">A2744_00620</name>
</gene>
<feature type="transmembrane region" description="Helical" evidence="6">
    <location>
        <begin position="136"/>
        <end position="169"/>
    </location>
</feature>
<keyword evidence="4 6" id="KW-1133">Transmembrane helix</keyword>
<accession>A0A1G1Y0X5</accession>
<feature type="transmembrane region" description="Helical" evidence="6">
    <location>
        <begin position="15"/>
        <end position="43"/>
    </location>
</feature>
<dbReference type="InterPro" id="IPR017850">
    <property type="entry name" value="Alkaline_phosphatase_core_sf"/>
</dbReference>
<dbReference type="Gene3D" id="3.30.1120.10">
    <property type="match status" value="1"/>
</dbReference>
<dbReference type="GO" id="GO:0005886">
    <property type="term" value="C:plasma membrane"/>
    <property type="evidence" value="ECO:0007669"/>
    <property type="project" value="UniProtKB-SubCell"/>
</dbReference>
<dbReference type="Gene3D" id="3.40.720.10">
    <property type="entry name" value="Alkaline Phosphatase, subunit A"/>
    <property type="match status" value="1"/>
</dbReference>
<organism evidence="8 9">
    <name type="scientific">Candidatus Buchananbacteria bacterium RIFCSPHIGHO2_01_FULL_44_11</name>
    <dbReference type="NCBI Taxonomy" id="1797535"/>
    <lineage>
        <taxon>Bacteria</taxon>
        <taxon>Candidatus Buchananiibacteriota</taxon>
    </lineage>
</organism>
<protein>
    <recommendedName>
        <fullName evidence="7">Sulfatase N-terminal domain-containing protein</fullName>
    </recommendedName>
</protein>
<keyword evidence="3 6" id="KW-0812">Transmembrane</keyword>
<feature type="transmembrane region" description="Helical" evidence="6">
    <location>
        <begin position="55"/>
        <end position="81"/>
    </location>
</feature>
<evidence type="ECO:0000259" key="7">
    <source>
        <dbReference type="Pfam" id="PF00884"/>
    </source>
</evidence>
<dbReference type="CDD" id="cd16015">
    <property type="entry name" value="LTA_synthase"/>
    <property type="match status" value="1"/>
</dbReference>
<dbReference type="InterPro" id="IPR050448">
    <property type="entry name" value="OpgB/LTA_synthase_biosynth"/>
</dbReference>
<dbReference type="Pfam" id="PF11617">
    <property type="entry name" value="Cu-binding_MopE"/>
    <property type="match status" value="1"/>
</dbReference>
<dbReference type="AlphaFoldDB" id="A0A1G1Y0X5"/>